<dbReference type="EMBL" id="JAVIZN010000003">
    <property type="protein sequence ID" value="MDR6208208.1"/>
    <property type="molecule type" value="Genomic_DNA"/>
</dbReference>
<proteinExistence type="predicted"/>
<reference evidence="1 2" key="1">
    <citation type="submission" date="2023-08" db="EMBL/GenBank/DDBJ databases">
        <title>Genome sequencing of plant associated microbes to promote plant fitness in Sorghum bicolor and Oryza sativa.</title>
        <authorList>
            <person name="Coleman-Derr D."/>
        </authorList>
    </citation>
    <scope>NUCLEOTIDE SEQUENCE [LARGE SCALE GENOMIC DNA]</scope>
    <source>
        <strain evidence="1 2">SLBN-33</strain>
    </source>
</reference>
<gene>
    <name evidence="1" type="ORF">QF025_007009</name>
</gene>
<evidence type="ECO:0000313" key="1">
    <source>
        <dbReference type="EMBL" id="MDR6208208.1"/>
    </source>
</evidence>
<dbReference type="AlphaFoldDB" id="A0ABD5CS96"/>
<evidence type="ECO:0008006" key="3">
    <source>
        <dbReference type="Google" id="ProtNLM"/>
    </source>
</evidence>
<evidence type="ECO:0000313" key="2">
    <source>
        <dbReference type="Proteomes" id="UP001245184"/>
    </source>
</evidence>
<protein>
    <recommendedName>
        <fullName evidence="3">Immunity protein 50 of polymorphic toxin system</fullName>
    </recommendedName>
</protein>
<dbReference type="Proteomes" id="UP001245184">
    <property type="component" value="Unassembled WGS sequence"/>
</dbReference>
<accession>A0ABD5CS96</accession>
<comment type="caution">
    <text evidence="1">The sequence shown here is derived from an EMBL/GenBank/DDBJ whole genome shotgun (WGS) entry which is preliminary data.</text>
</comment>
<organism evidence="1 2">
    <name type="scientific">Paraburkholderia graminis</name>
    <dbReference type="NCBI Taxonomy" id="60548"/>
    <lineage>
        <taxon>Bacteria</taxon>
        <taxon>Pseudomonadati</taxon>
        <taxon>Pseudomonadota</taxon>
        <taxon>Betaproteobacteria</taxon>
        <taxon>Burkholderiales</taxon>
        <taxon>Burkholderiaceae</taxon>
        <taxon>Paraburkholderia</taxon>
    </lineage>
</organism>
<sequence length="163" mass="18300">MLDLIRDMVDVFNTPKDDFGVGMRLTLEPLWRDYDGMLQLGFSMQGSGFAAEIDFYDYPEPIETFGRSLYEFPRSSTDEVVFENGSNAPNAYSWLVLRAFVFDGVGHSALEIKCQRNGTRLVSARSRFAVELEPATINRLGSELATWASSPGDESFVFDSGQR</sequence>
<name>A0ABD5CS96_9BURK</name>
<dbReference type="RefSeq" id="WP_310035679.1">
    <property type="nucleotide sequence ID" value="NZ_JAVIZN010000003.1"/>
</dbReference>